<evidence type="ECO:0000313" key="2">
    <source>
        <dbReference type="Proteomes" id="UP001479290"/>
    </source>
</evidence>
<gene>
    <name evidence="1" type="ORF">ABG768_015149</name>
</gene>
<name>A0AAW1Z5D9_CULAL</name>
<accession>A0AAW1Z5D9</accession>
<proteinExistence type="predicted"/>
<sequence>MPVPAESFLHSEGAWAEANYASLDPARFIGNTNTYMTVDKHVAPFSESAKQQSLRKGPRRDQLSGLLGQLWAPHLHHTPSITRFSPPPPQSPITYVPISRPEVDGVLVFVPCF</sequence>
<dbReference type="EMBL" id="JAWDJR010000021">
    <property type="protein sequence ID" value="KAK9955267.1"/>
    <property type="molecule type" value="Genomic_DNA"/>
</dbReference>
<organism evidence="1 2">
    <name type="scientific">Culter alburnus</name>
    <name type="common">Topmouth culter</name>
    <dbReference type="NCBI Taxonomy" id="194366"/>
    <lineage>
        <taxon>Eukaryota</taxon>
        <taxon>Metazoa</taxon>
        <taxon>Chordata</taxon>
        <taxon>Craniata</taxon>
        <taxon>Vertebrata</taxon>
        <taxon>Euteleostomi</taxon>
        <taxon>Actinopterygii</taxon>
        <taxon>Neopterygii</taxon>
        <taxon>Teleostei</taxon>
        <taxon>Ostariophysi</taxon>
        <taxon>Cypriniformes</taxon>
        <taxon>Xenocyprididae</taxon>
        <taxon>Xenocypridinae</taxon>
        <taxon>Culter</taxon>
    </lineage>
</organism>
<protein>
    <submittedName>
        <fullName evidence="1">Uncharacterized protein</fullName>
    </submittedName>
</protein>
<comment type="caution">
    <text evidence="1">The sequence shown here is derived from an EMBL/GenBank/DDBJ whole genome shotgun (WGS) entry which is preliminary data.</text>
</comment>
<dbReference type="AlphaFoldDB" id="A0AAW1Z5D9"/>
<reference evidence="1 2" key="1">
    <citation type="submission" date="2024-05" db="EMBL/GenBank/DDBJ databases">
        <title>A high-quality chromosomal-level genome assembly of Topmouth culter (Culter alburnus).</title>
        <authorList>
            <person name="Zhao H."/>
        </authorList>
    </citation>
    <scope>NUCLEOTIDE SEQUENCE [LARGE SCALE GENOMIC DNA]</scope>
    <source>
        <strain evidence="1">CATC2023</strain>
        <tissue evidence="1">Muscle</tissue>
    </source>
</reference>
<dbReference type="Proteomes" id="UP001479290">
    <property type="component" value="Unassembled WGS sequence"/>
</dbReference>
<keyword evidence="2" id="KW-1185">Reference proteome</keyword>
<evidence type="ECO:0000313" key="1">
    <source>
        <dbReference type="EMBL" id="KAK9955267.1"/>
    </source>
</evidence>